<evidence type="ECO:0000313" key="1">
    <source>
        <dbReference type="EMBL" id="TGX84140.1"/>
    </source>
</evidence>
<dbReference type="Proteomes" id="UP000308886">
    <property type="component" value="Unassembled WGS sequence"/>
</dbReference>
<reference evidence="1" key="1">
    <citation type="submission" date="2019-04" db="EMBL/GenBank/DDBJ databases">
        <title>Microbes associate with the intestines of laboratory mice.</title>
        <authorList>
            <person name="Navarre W."/>
            <person name="Wong E."/>
            <person name="Huang K."/>
            <person name="Tropini C."/>
            <person name="Ng K."/>
            <person name="Yu B."/>
        </authorList>
    </citation>
    <scope>NUCLEOTIDE SEQUENCE</scope>
    <source>
        <strain evidence="1">NM73_A23</strain>
    </source>
</reference>
<gene>
    <name evidence="1" type="ORF">E5358_00435</name>
</gene>
<organism evidence="1 2">
    <name type="scientific">Palleniella muris</name>
    <dbReference type="NCBI Taxonomy" id="3038145"/>
    <lineage>
        <taxon>Bacteria</taxon>
        <taxon>Pseudomonadati</taxon>
        <taxon>Bacteroidota</taxon>
        <taxon>Bacteroidia</taxon>
        <taxon>Bacteroidales</taxon>
        <taxon>Prevotellaceae</taxon>
        <taxon>Palleniella</taxon>
    </lineage>
</organism>
<keyword evidence="2" id="KW-1185">Reference proteome</keyword>
<sequence length="727" mass="81700">MSKFDYKSSMLRYRILAWIMCLIAVVIVCRAGYIMTAKRDYWIQVSDRLKADSVPVKPTRGNILSTDRQLLASSLPEYMLFVDFKTMRETQTDTLWEEKEDSICYGLNQIFPQVSAEEFRQHLREGREKQSRYWRIINKRVSYDVFCEVRQLPIFRLPRFRSGFNYEEYNARTRPNGLLASRTIGEMYGLKDSARCGLELYYDSVLRGEKGLINRRKVLNKYLDIMVKEPVHGADIVTTLDVNIQDLAEHAMIEEMKKDNGELGVVIVMEVKTGDVKALVNMSRLTDSNGNYYYREVKNNAVSDLVEPGSVFKTASIFAALDDGLIDTTAAYNIDTGGGVWPMYGREMRDHNWRRGGYGVMTVPQVLHYSSNIGVSRLIDRGLYHEHPEKFVEKIHSLGLGINFDLPFPGAQKHAIIRKPVPAKKKGQYLNWSKTTLPWMSIGYETQIPPIFTVAFYNSIANNGRFMQPRFVKEIVKDGQTIKEFPPVCLIEKTYKNKEALHKIQAILEGVVSKGLGKKAGSKSFRVAGKTGTAQIADQHGSYKSGTVRYWLSFCGYFPYDDPQYTCIVCLKKTGLPASGGGMCGVVFHDIAEGIMAHQLKRDHLTARDSTSVLVPDVKKGNILAADYVLTRLGMKTGGGWKGSYATGNPIWGTAQKNAASVSLVKSGAPSKYFVPDVIGMGARDAVYILESRGVKVQLTGRGKVKTQSIAPNTKIRKNMKISLELG</sequence>
<proteinExistence type="predicted"/>
<dbReference type="EMBL" id="SRZC01000001">
    <property type="protein sequence ID" value="TGX84140.1"/>
    <property type="molecule type" value="Genomic_DNA"/>
</dbReference>
<comment type="caution">
    <text evidence="1">The sequence shown here is derived from an EMBL/GenBank/DDBJ whole genome shotgun (WGS) entry which is preliminary data.</text>
</comment>
<evidence type="ECO:0000313" key="2">
    <source>
        <dbReference type="Proteomes" id="UP000308886"/>
    </source>
</evidence>
<accession>A0AC61QUC2</accession>
<name>A0AC61QUC2_9BACT</name>
<protein>
    <submittedName>
        <fullName evidence="1">PASTA domain-containing protein</fullName>
    </submittedName>
</protein>